<evidence type="ECO:0000256" key="6">
    <source>
        <dbReference type="PIRSR" id="PIRSR000097-3"/>
    </source>
</evidence>
<dbReference type="GeneID" id="89453984"/>
<dbReference type="KEGG" id="cat:CA2559_11288"/>
<proteinExistence type="inferred from homology"/>
<dbReference type="FunFam" id="3.20.20.100:FF:000006">
    <property type="entry name" value="Aldo-keto reductase family 1 member A1"/>
    <property type="match status" value="1"/>
</dbReference>
<dbReference type="eggNOG" id="COG0656">
    <property type="taxonomic scope" value="Bacteria"/>
</dbReference>
<dbReference type="OrthoDB" id="9804790at2"/>
<feature type="site" description="Lowers pKa of active site Tyr" evidence="6">
    <location>
        <position position="77"/>
    </location>
</feature>
<keyword evidence="3" id="KW-0560">Oxidoreductase</keyword>
<dbReference type="InterPro" id="IPR023210">
    <property type="entry name" value="NADP_OxRdtase_dom"/>
</dbReference>
<dbReference type="GO" id="GO:0016491">
    <property type="term" value="F:oxidoreductase activity"/>
    <property type="evidence" value="ECO:0007669"/>
    <property type="project" value="UniProtKB-KW"/>
</dbReference>
<feature type="domain" description="NADP-dependent oxidoreductase" evidence="7">
    <location>
        <begin position="15"/>
        <end position="291"/>
    </location>
</feature>
<evidence type="ECO:0000313" key="9">
    <source>
        <dbReference type="Proteomes" id="UP000002297"/>
    </source>
</evidence>
<dbReference type="RefSeq" id="WP_013187997.1">
    <property type="nucleotide sequence ID" value="NC_014230.1"/>
</dbReference>
<dbReference type="Proteomes" id="UP000002297">
    <property type="component" value="Chromosome"/>
</dbReference>
<dbReference type="EMBL" id="CP002046">
    <property type="protein sequence ID" value="EAP86616.1"/>
    <property type="molecule type" value="Genomic_DNA"/>
</dbReference>
<evidence type="ECO:0000256" key="5">
    <source>
        <dbReference type="PIRSR" id="PIRSR000097-2"/>
    </source>
</evidence>
<dbReference type="InterPro" id="IPR018170">
    <property type="entry name" value="Aldo/ket_reductase_CS"/>
</dbReference>
<feature type="binding site" evidence="5">
    <location>
        <position position="110"/>
    </location>
    <ligand>
        <name>substrate</name>
    </ligand>
</feature>
<dbReference type="PANTHER" id="PTHR11732">
    <property type="entry name" value="ALDO/KETO REDUCTASE"/>
    <property type="match status" value="1"/>
</dbReference>
<evidence type="ECO:0000256" key="1">
    <source>
        <dbReference type="ARBA" id="ARBA00007905"/>
    </source>
</evidence>
<protein>
    <submittedName>
        <fullName evidence="8">Aldehyde reductase</fullName>
    </submittedName>
</protein>
<keyword evidence="9" id="KW-1185">Reference proteome</keyword>
<dbReference type="InterPro" id="IPR020471">
    <property type="entry name" value="AKR"/>
</dbReference>
<sequence length="316" mass="35614">MTTLKFRDGDSIPSIGLGTWKSDPEDVKKAVKIALENGYKHIDCAAAYDNEDAVGEAFKESFESGNVKREDIFVTSKLWNNAHKKEDVIPALKKTLKDLNLDYLDLYLMHWPVAFKPSVNGFPEKDEDYLSLEEAPLHETLNAMIEAKKQGLIKHVGVSNFSKEKLESLKGKVEEMPEMNQVELHPYLPQNDLYSYCSKEGILLTGYSPLGSGDRSEGMKADDEPSLFEDDTIKKVAERNNISKGQTLIAWAKQRGTAVIPKSTNEGRIKENLESDNIELSKEDLEDIANIGKNYRFIDGEFFVTKGNSYSNIYDE</sequence>
<evidence type="ECO:0000256" key="3">
    <source>
        <dbReference type="ARBA" id="ARBA00023002"/>
    </source>
</evidence>
<dbReference type="PRINTS" id="PR00069">
    <property type="entry name" value="ALDKETRDTASE"/>
</dbReference>
<comment type="similarity">
    <text evidence="1">Belongs to the aldo/keto reductase family.</text>
</comment>
<keyword evidence="2" id="KW-0521">NADP</keyword>
<reference evidence="8 9" key="1">
    <citation type="journal article" date="2010" name="J. Bacteriol.">
        <title>The complete genome sequence of Croceibacter atlanticus HTCC2559T.</title>
        <authorList>
            <person name="Oh H.M."/>
            <person name="Kang I."/>
            <person name="Ferriera S."/>
            <person name="Giovannoni S.J."/>
            <person name="Cho J.C."/>
        </authorList>
    </citation>
    <scope>NUCLEOTIDE SEQUENCE [LARGE SCALE GENOMIC DNA]</scope>
    <source>
        <strain evidence="9">ATCC BAA-628 / HTCC2559 / KCTC 12090</strain>
    </source>
</reference>
<evidence type="ECO:0000259" key="7">
    <source>
        <dbReference type="Pfam" id="PF00248"/>
    </source>
</evidence>
<dbReference type="InterPro" id="IPR036812">
    <property type="entry name" value="NAD(P)_OxRdtase_dom_sf"/>
</dbReference>
<accession>A3U9Y0</accession>
<dbReference type="Gene3D" id="3.20.20.100">
    <property type="entry name" value="NADP-dependent oxidoreductase domain"/>
    <property type="match status" value="1"/>
</dbReference>
<evidence type="ECO:0000256" key="2">
    <source>
        <dbReference type="ARBA" id="ARBA00022857"/>
    </source>
</evidence>
<gene>
    <name evidence="8" type="ordered locus">CA2559_11288</name>
</gene>
<feature type="active site" description="Proton donor" evidence="4">
    <location>
        <position position="48"/>
    </location>
</feature>
<dbReference type="PIRSF" id="PIRSF000097">
    <property type="entry name" value="AKR"/>
    <property type="match status" value="1"/>
</dbReference>
<dbReference type="AlphaFoldDB" id="A3U9Y0"/>
<evidence type="ECO:0000313" key="8">
    <source>
        <dbReference type="EMBL" id="EAP86616.1"/>
    </source>
</evidence>
<dbReference type="SUPFAM" id="SSF51430">
    <property type="entry name" value="NAD(P)-linked oxidoreductase"/>
    <property type="match status" value="1"/>
</dbReference>
<dbReference type="STRING" id="216432.CA2559_11288"/>
<dbReference type="Pfam" id="PF00248">
    <property type="entry name" value="Aldo_ket_red"/>
    <property type="match status" value="1"/>
</dbReference>
<dbReference type="HOGENOM" id="CLU_023205_0_0_10"/>
<dbReference type="PROSITE" id="PS00062">
    <property type="entry name" value="ALDOKETO_REDUCTASE_2"/>
    <property type="match status" value="1"/>
</dbReference>
<evidence type="ECO:0000256" key="4">
    <source>
        <dbReference type="PIRSR" id="PIRSR000097-1"/>
    </source>
</evidence>
<organism evidence="8 9">
    <name type="scientific">Croceibacter atlanticus (strain ATCC BAA-628 / JCM 21780 / CIP 108009 / IAM 15332 / KCTC 12090 / HTCC2559)</name>
    <dbReference type="NCBI Taxonomy" id="216432"/>
    <lineage>
        <taxon>Bacteria</taxon>
        <taxon>Pseudomonadati</taxon>
        <taxon>Bacteroidota</taxon>
        <taxon>Flavobacteriia</taxon>
        <taxon>Flavobacteriales</taxon>
        <taxon>Flavobacteriaceae</taxon>
        <taxon>Croceibacter</taxon>
    </lineage>
</organism>
<name>A3U9Y0_CROAH</name>